<dbReference type="SUPFAM" id="SSF56235">
    <property type="entry name" value="N-terminal nucleophile aminohydrolases (Ntn hydrolases)"/>
    <property type="match status" value="1"/>
</dbReference>
<organism evidence="2 3">
    <name type="scientific">Nematocida ausubeli (strain ATCC PRA-371 / ERTm2)</name>
    <name type="common">Nematode killer fungus</name>
    <dbReference type="NCBI Taxonomy" id="1913371"/>
    <lineage>
        <taxon>Eukaryota</taxon>
        <taxon>Fungi</taxon>
        <taxon>Fungi incertae sedis</taxon>
        <taxon>Microsporidia</taxon>
        <taxon>Nematocida</taxon>
    </lineage>
</organism>
<dbReference type="InterPro" id="IPR050115">
    <property type="entry name" value="Proteasome_alpha"/>
</dbReference>
<name>A0A086J3D9_NEMA1</name>
<dbReference type="EMBL" id="AKIJ01000002">
    <property type="protein sequence ID" value="KFG26657.1"/>
    <property type="molecule type" value="Genomic_DNA"/>
</dbReference>
<evidence type="ECO:0000313" key="2">
    <source>
        <dbReference type="EMBL" id="KFG26657.1"/>
    </source>
</evidence>
<dbReference type="HOGENOM" id="CLU_035750_0_0_1"/>
<keyword evidence="3" id="KW-1185">Reference proteome</keyword>
<dbReference type="Pfam" id="PF00227">
    <property type="entry name" value="Proteasome"/>
    <property type="match status" value="1"/>
</dbReference>
<dbReference type="InterPro" id="IPR029055">
    <property type="entry name" value="Ntn_hydrolases_N"/>
</dbReference>
<proteinExistence type="predicted"/>
<comment type="caution">
    <text evidence="2">The sequence shown here is derived from an EMBL/GenBank/DDBJ whole genome shotgun (WGS) entry which is preliminary data.</text>
</comment>
<dbReference type="GO" id="GO:0051603">
    <property type="term" value="P:proteolysis involved in protein catabolic process"/>
    <property type="evidence" value="ECO:0007669"/>
    <property type="project" value="InterPro"/>
</dbReference>
<dbReference type="Gene3D" id="3.60.20.10">
    <property type="entry name" value="Glutamine Phosphoribosylpyrophosphate, subunit 1, domain 1"/>
    <property type="match status" value="1"/>
</dbReference>
<accession>A0A086J3D9</accession>
<reference evidence="2 3" key="1">
    <citation type="journal article" date="2014" name="Genome Announc.">
        <title>Genome Sequence of the Microsporidian Species Nematocida sp1 Strain ERTm6 (ATCC PRA-372).</title>
        <authorList>
            <person name="Bakowski M.A."/>
            <person name="Priest M."/>
            <person name="Young S."/>
            <person name="Cuomo C.A."/>
            <person name="Troemel E.R."/>
        </authorList>
    </citation>
    <scope>NUCLEOTIDE SEQUENCE [LARGE SCALE GENOMIC DNA]</scope>
    <source>
        <strain evidence="2 3">ERTm6</strain>
    </source>
</reference>
<dbReference type="GO" id="GO:0005839">
    <property type="term" value="C:proteasome core complex"/>
    <property type="evidence" value="ECO:0007669"/>
    <property type="project" value="InterPro"/>
</dbReference>
<dbReference type="Proteomes" id="UP000054524">
    <property type="component" value="Unassembled WGS sequence"/>
</dbReference>
<gene>
    <name evidence="2" type="ORF">NESG_00808</name>
</gene>
<dbReference type="InterPro" id="IPR001353">
    <property type="entry name" value="Proteasome_sua/b"/>
</dbReference>
<dbReference type="RefSeq" id="XP_052905212.1">
    <property type="nucleotide sequence ID" value="XM_053048452.1"/>
</dbReference>
<evidence type="ECO:0000256" key="1">
    <source>
        <dbReference type="ARBA" id="ARBA00022942"/>
    </source>
</evidence>
<keyword evidence="1" id="KW-0647">Proteasome</keyword>
<dbReference type="PANTHER" id="PTHR11599">
    <property type="entry name" value="PROTEASOME SUBUNIT ALPHA/BETA"/>
    <property type="match status" value="1"/>
</dbReference>
<evidence type="ECO:0000313" key="3">
    <source>
        <dbReference type="Proteomes" id="UP000054524"/>
    </source>
</evidence>
<dbReference type="GeneID" id="77675781"/>
<protein>
    <submittedName>
        <fullName evidence="2">Uncharacterized protein</fullName>
    </submittedName>
</protein>
<sequence>MSQSIDVSGRYTETGNILQLEYAKKAAAKGHTTIGIAYKDGVILAVEKKASSKLIDIKKLMFIESLSDGFAMAYTGLGHDAFVLKHELKRYCMQILESREREPLEEEMLDQIRSYLLHFSSYMSWRPVGCEFLLSSQNTRNVSLFHIDASGAANRCRAYAVGLNAQAAKTELEKIHQDIATRDDAVHAAIRVLHLSKDELSEGSFVIEMVEVSKEEGIKRVSEEEINSLSAGFNSEHN</sequence>
<dbReference type="AlphaFoldDB" id="A0A086J3D9"/>